<dbReference type="AlphaFoldDB" id="A0A392S910"/>
<dbReference type="Proteomes" id="UP000265520">
    <property type="component" value="Unassembled WGS sequence"/>
</dbReference>
<accession>A0A392S910</accession>
<protein>
    <submittedName>
        <fullName evidence="1">Uncharacterized protein</fullName>
    </submittedName>
</protein>
<reference evidence="1 2" key="1">
    <citation type="journal article" date="2018" name="Front. Plant Sci.">
        <title>Red Clover (Trifolium pratense) and Zigzag Clover (T. medium) - A Picture of Genomic Similarities and Differences.</title>
        <authorList>
            <person name="Dluhosova J."/>
            <person name="Istvanek J."/>
            <person name="Nedelnik J."/>
            <person name="Repkova J."/>
        </authorList>
    </citation>
    <scope>NUCLEOTIDE SEQUENCE [LARGE SCALE GENOMIC DNA]</scope>
    <source>
        <strain evidence="2">cv. 10/8</strain>
        <tissue evidence="1">Leaf</tissue>
    </source>
</reference>
<sequence length="40" mass="4903">MSTLRNQEDRWMMFSAPWRAATQVFRGIGNKRRHQHPYIQ</sequence>
<evidence type="ECO:0000313" key="1">
    <source>
        <dbReference type="EMBL" id="MCI45433.1"/>
    </source>
</evidence>
<feature type="non-terminal residue" evidence="1">
    <location>
        <position position="40"/>
    </location>
</feature>
<organism evidence="1 2">
    <name type="scientific">Trifolium medium</name>
    <dbReference type="NCBI Taxonomy" id="97028"/>
    <lineage>
        <taxon>Eukaryota</taxon>
        <taxon>Viridiplantae</taxon>
        <taxon>Streptophyta</taxon>
        <taxon>Embryophyta</taxon>
        <taxon>Tracheophyta</taxon>
        <taxon>Spermatophyta</taxon>
        <taxon>Magnoliopsida</taxon>
        <taxon>eudicotyledons</taxon>
        <taxon>Gunneridae</taxon>
        <taxon>Pentapetalae</taxon>
        <taxon>rosids</taxon>
        <taxon>fabids</taxon>
        <taxon>Fabales</taxon>
        <taxon>Fabaceae</taxon>
        <taxon>Papilionoideae</taxon>
        <taxon>50 kb inversion clade</taxon>
        <taxon>NPAAA clade</taxon>
        <taxon>Hologalegina</taxon>
        <taxon>IRL clade</taxon>
        <taxon>Trifolieae</taxon>
        <taxon>Trifolium</taxon>
    </lineage>
</organism>
<keyword evidence="2" id="KW-1185">Reference proteome</keyword>
<dbReference type="EMBL" id="LXQA010344108">
    <property type="protein sequence ID" value="MCI45433.1"/>
    <property type="molecule type" value="Genomic_DNA"/>
</dbReference>
<comment type="caution">
    <text evidence="1">The sequence shown here is derived from an EMBL/GenBank/DDBJ whole genome shotgun (WGS) entry which is preliminary data.</text>
</comment>
<name>A0A392S910_9FABA</name>
<evidence type="ECO:0000313" key="2">
    <source>
        <dbReference type="Proteomes" id="UP000265520"/>
    </source>
</evidence>
<proteinExistence type="predicted"/>